<dbReference type="SUPFAM" id="SSF57362">
    <property type="entry name" value="BPTI-like"/>
    <property type="match status" value="1"/>
</dbReference>
<keyword evidence="10" id="KW-1185">Reference proteome</keyword>
<feature type="domain" description="BPTI/Kunitz inhibitor" evidence="8">
    <location>
        <begin position="27"/>
        <end position="78"/>
    </location>
</feature>
<feature type="signal peptide" evidence="7">
    <location>
        <begin position="1"/>
        <end position="15"/>
    </location>
</feature>
<evidence type="ECO:0000256" key="3">
    <source>
        <dbReference type="ARBA" id="ARBA00022656"/>
    </source>
</evidence>
<evidence type="ECO:0000256" key="7">
    <source>
        <dbReference type="SAM" id="SignalP"/>
    </source>
</evidence>
<dbReference type="Gene3D" id="4.10.410.10">
    <property type="entry name" value="Pancreatic trypsin inhibitor Kunitz domain"/>
    <property type="match status" value="1"/>
</dbReference>
<evidence type="ECO:0000256" key="4">
    <source>
        <dbReference type="ARBA" id="ARBA00022690"/>
    </source>
</evidence>
<dbReference type="EMBL" id="UZAH01031591">
    <property type="protein sequence ID" value="VDP16506.1"/>
    <property type="molecule type" value="Genomic_DNA"/>
</dbReference>
<protein>
    <submittedName>
        <fullName evidence="11">BPTI/Kunitz inhibitor domain-containing protein</fullName>
    </submittedName>
</protein>
<organism evidence="10 11">
    <name type="scientific">Heligmosomoides polygyrus</name>
    <name type="common">Parasitic roundworm</name>
    <dbReference type="NCBI Taxonomy" id="6339"/>
    <lineage>
        <taxon>Eukaryota</taxon>
        <taxon>Metazoa</taxon>
        <taxon>Ecdysozoa</taxon>
        <taxon>Nematoda</taxon>
        <taxon>Chromadorea</taxon>
        <taxon>Rhabditida</taxon>
        <taxon>Rhabditina</taxon>
        <taxon>Rhabditomorpha</taxon>
        <taxon>Strongyloidea</taxon>
        <taxon>Heligmosomidae</taxon>
        <taxon>Heligmosomoides</taxon>
    </lineage>
</organism>
<reference evidence="11" key="2">
    <citation type="submission" date="2019-09" db="UniProtKB">
        <authorList>
            <consortium name="WormBaseParasite"/>
        </authorList>
    </citation>
    <scope>IDENTIFICATION</scope>
</reference>
<evidence type="ECO:0000313" key="10">
    <source>
        <dbReference type="Proteomes" id="UP000050761"/>
    </source>
</evidence>
<dbReference type="Pfam" id="PF00014">
    <property type="entry name" value="Kunitz_BPTI"/>
    <property type="match status" value="1"/>
</dbReference>
<evidence type="ECO:0000313" key="11">
    <source>
        <dbReference type="WBParaSite" id="HPBE_0001974801-mRNA-1"/>
    </source>
</evidence>
<keyword evidence="3" id="KW-0800">Toxin</keyword>
<evidence type="ECO:0000256" key="6">
    <source>
        <dbReference type="ARBA" id="ARBA00023157"/>
    </source>
</evidence>
<comment type="subcellular location">
    <subcellularLocation>
        <location evidence="1">Secreted</location>
    </subcellularLocation>
</comment>
<dbReference type="PROSITE" id="PS50279">
    <property type="entry name" value="BPTI_KUNITZ_2"/>
    <property type="match status" value="1"/>
</dbReference>
<dbReference type="InterPro" id="IPR002223">
    <property type="entry name" value="Kunitz_BPTI"/>
</dbReference>
<keyword evidence="2" id="KW-0964">Secreted</keyword>
<dbReference type="GO" id="GO:0004867">
    <property type="term" value="F:serine-type endopeptidase inhibitor activity"/>
    <property type="evidence" value="ECO:0007669"/>
    <property type="project" value="UniProtKB-KW"/>
</dbReference>
<dbReference type="PANTHER" id="PTHR10083">
    <property type="entry name" value="KUNITZ-TYPE PROTEASE INHIBITOR-RELATED"/>
    <property type="match status" value="1"/>
</dbReference>
<dbReference type="AlphaFoldDB" id="A0A183GC71"/>
<dbReference type="Proteomes" id="UP000050761">
    <property type="component" value="Unassembled WGS sequence"/>
</dbReference>
<accession>A0A183GC71</accession>
<keyword evidence="4" id="KW-0646">Protease inhibitor</keyword>
<name>A0A183GC71_HELPZ</name>
<dbReference type="PANTHER" id="PTHR10083:SF217">
    <property type="entry name" value="BOOPHILIN-H2"/>
    <property type="match status" value="1"/>
</dbReference>
<evidence type="ECO:0000259" key="8">
    <source>
        <dbReference type="PROSITE" id="PS50279"/>
    </source>
</evidence>
<gene>
    <name evidence="9" type="ORF">HPBE_LOCUS19747</name>
</gene>
<evidence type="ECO:0000256" key="1">
    <source>
        <dbReference type="ARBA" id="ARBA00004613"/>
    </source>
</evidence>
<dbReference type="InterPro" id="IPR050098">
    <property type="entry name" value="TFPI/VKTCI-like"/>
</dbReference>
<evidence type="ECO:0000313" key="9">
    <source>
        <dbReference type="EMBL" id="VDP16506.1"/>
    </source>
</evidence>
<dbReference type="GO" id="GO:0005615">
    <property type="term" value="C:extracellular space"/>
    <property type="evidence" value="ECO:0007669"/>
    <property type="project" value="TreeGrafter"/>
</dbReference>
<evidence type="ECO:0000256" key="2">
    <source>
        <dbReference type="ARBA" id="ARBA00022525"/>
    </source>
</evidence>
<dbReference type="InterPro" id="IPR020901">
    <property type="entry name" value="Prtase_inh_Kunz-CS"/>
</dbReference>
<dbReference type="PROSITE" id="PS00280">
    <property type="entry name" value="BPTI_KUNITZ_1"/>
    <property type="match status" value="1"/>
</dbReference>
<dbReference type="InterPro" id="IPR036880">
    <property type="entry name" value="Kunitz_BPTI_sf"/>
</dbReference>
<keyword evidence="7" id="KW-0732">Signal</keyword>
<dbReference type="SMART" id="SM00131">
    <property type="entry name" value="KU"/>
    <property type="match status" value="1"/>
</dbReference>
<sequence>MKLLLLFSLVAFANCMYEYNFFRRLRCYAPTHLPGPQCWAMIPRYTYDSERGCTLFIYGGCNPSPNNFETLEECRQTCEIMPRSSSLSYLYRYGYGYGYGA</sequence>
<keyword evidence="6" id="KW-1015">Disulfide bond</keyword>
<dbReference type="OrthoDB" id="6775666at2759"/>
<proteinExistence type="predicted"/>
<feature type="chain" id="PRO_5044552003" evidence="7">
    <location>
        <begin position="16"/>
        <end position="101"/>
    </location>
</feature>
<reference evidence="9 10" key="1">
    <citation type="submission" date="2018-11" db="EMBL/GenBank/DDBJ databases">
        <authorList>
            <consortium name="Pathogen Informatics"/>
        </authorList>
    </citation>
    <scope>NUCLEOTIDE SEQUENCE [LARGE SCALE GENOMIC DNA]</scope>
</reference>
<accession>A0A3P8FAS3</accession>
<evidence type="ECO:0000256" key="5">
    <source>
        <dbReference type="ARBA" id="ARBA00022900"/>
    </source>
</evidence>
<keyword evidence="5" id="KW-0722">Serine protease inhibitor</keyword>
<dbReference type="WBParaSite" id="HPBE_0001974801-mRNA-1">
    <property type="protein sequence ID" value="HPBE_0001974801-mRNA-1"/>
    <property type="gene ID" value="HPBE_0001974801"/>
</dbReference>